<accession>A0A5M6CL88</accession>
<dbReference type="AlphaFoldDB" id="A0A5M6CL88"/>
<protein>
    <recommendedName>
        <fullName evidence="4">Outer membrane protein beta-barrel domain-containing protein</fullName>
    </recommendedName>
</protein>
<gene>
    <name evidence="2" type="ORF">F0919_09075</name>
</gene>
<dbReference type="Proteomes" id="UP000323632">
    <property type="component" value="Unassembled WGS sequence"/>
</dbReference>
<evidence type="ECO:0000256" key="1">
    <source>
        <dbReference type="SAM" id="SignalP"/>
    </source>
</evidence>
<feature type="signal peptide" evidence="1">
    <location>
        <begin position="1"/>
        <end position="19"/>
    </location>
</feature>
<evidence type="ECO:0000313" key="2">
    <source>
        <dbReference type="EMBL" id="KAA5534752.1"/>
    </source>
</evidence>
<sequence>MKKIILLSILCLGIGSAFAQETYNSSGKAGKARYKENAEQKGFDPHRLIFGGGLGLGFGTYTNIYVAPSVGYRLTDNFAAGISLGYNYLNIKDYYTSYNANTGAQKSMNLSQSIYSASIWTRYTIIENILLQAELEMNNVGDYQTSGSKFDKDGWAIPDVHRVTIPSLLLGGGYRQPLGNGSYLFMMAMYDVLQNISSNTRDFQGQKVSLSPYAGGIFLRVGFAIGI</sequence>
<keyword evidence="1" id="KW-0732">Signal</keyword>
<evidence type="ECO:0008006" key="4">
    <source>
        <dbReference type="Google" id="ProtNLM"/>
    </source>
</evidence>
<organism evidence="2 3">
    <name type="scientific">Taibaiella lutea</name>
    <dbReference type="NCBI Taxonomy" id="2608001"/>
    <lineage>
        <taxon>Bacteria</taxon>
        <taxon>Pseudomonadati</taxon>
        <taxon>Bacteroidota</taxon>
        <taxon>Chitinophagia</taxon>
        <taxon>Chitinophagales</taxon>
        <taxon>Chitinophagaceae</taxon>
        <taxon>Taibaiella</taxon>
    </lineage>
</organism>
<dbReference type="RefSeq" id="WP_150032431.1">
    <property type="nucleotide sequence ID" value="NZ_VWSH01000002.1"/>
</dbReference>
<comment type="caution">
    <text evidence="2">The sequence shown here is derived from an EMBL/GenBank/DDBJ whole genome shotgun (WGS) entry which is preliminary data.</text>
</comment>
<evidence type="ECO:0000313" key="3">
    <source>
        <dbReference type="Proteomes" id="UP000323632"/>
    </source>
</evidence>
<keyword evidence="3" id="KW-1185">Reference proteome</keyword>
<reference evidence="2 3" key="1">
    <citation type="submission" date="2019-09" db="EMBL/GenBank/DDBJ databases">
        <title>Genome sequence and assembly of Taibaiella sp.</title>
        <authorList>
            <person name="Chhetri G."/>
        </authorList>
    </citation>
    <scope>NUCLEOTIDE SEQUENCE [LARGE SCALE GENOMIC DNA]</scope>
    <source>
        <strain evidence="2 3">KVB11</strain>
    </source>
</reference>
<proteinExistence type="predicted"/>
<feature type="chain" id="PRO_5024328071" description="Outer membrane protein beta-barrel domain-containing protein" evidence="1">
    <location>
        <begin position="20"/>
        <end position="227"/>
    </location>
</feature>
<dbReference type="EMBL" id="VWSH01000002">
    <property type="protein sequence ID" value="KAA5534752.1"/>
    <property type="molecule type" value="Genomic_DNA"/>
</dbReference>
<name>A0A5M6CL88_9BACT</name>